<dbReference type="PANTHER" id="PTHR10578">
    <property type="entry name" value="S -2-HYDROXY-ACID OXIDASE-RELATED"/>
    <property type="match status" value="1"/>
</dbReference>
<feature type="compositionally biased region" description="Polar residues" evidence="18">
    <location>
        <begin position="84"/>
        <end position="94"/>
    </location>
</feature>
<dbReference type="Proteomes" id="UP000256690">
    <property type="component" value="Unassembled WGS sequence"/>
</dbReference>
<dbReference type="SMART" id="SM01117">
    <property type="entry name" value="Cyt-b5"/>
    <property type="match status" value="1"/>
</dbReference>
<evidence type="ECO:0000256" key="17">
    <source>
        <dbReference type="RuleBase" id="RU362121"/>
    </source>
</evidence>
<dbReference type="GO" id="GO:0020037">
    <property type="term" value="F:heme binding"/>
    <property type="evidence" value="ECO:0007669"/>
    <property type="project" value="UniProtKB-UniRule"/>
</dbReference>
<comment type="cofactor">
    <cofactor evidence="2">
        <name>heme b</name>
        <dbReference type="ChEBI" id="CHEBI:60344"/>
    </cofactor>
</comment>
<protein>
    <recommendedName>
        <fullName evidence="16">L-lactate dehydrogenase (cytochrome)</fullName>
        <ecNumber evidence="15">1.1.2.3</ecNumber>
    </recommendedName>
</protein>
<evidence type="ECO:0000256" key="11">
    <source>
        <dbReference type="ARBA" id="ARBA00023128"/>
    </source>
</evidence>
<dbReference type="EMBL" id="PVWQ01000001">
    <property type="protein sequence ID" value="RDW92782.1"/>
    <property type="molecule type" value="Genomic_DNA"/>
</dbReference>
<dbReference type="OrthoDB" id="1925334at2759"/>
<feature type="region of interest" description="Disordered" evidence="18">
    <location>
        <begin position="62"/>
        <end position="98"/>
    </location>
</feature>
<sequence length="499" mass="54019">MYTLKEVAQHNSRQSCWVIINSQVYDVTSFIDEHPGGPAAILQYAGKNATAVFNATHPEGTLEELPKKSNLGPVKFVPGDRQPNAKTTPSTSAKEPNATPHLHTIQNLTDFEAVAKDTLAPNAWAYYSSAADSLHSLHRNLADWSKLTLRPRVLRNVSRVSLRRNIMGHASSIPVFIAPTARAKLGHRDGELCLARAAARHNIVYAASSYSSISHAAIAEEIRRERVVNPGARVGQGALAFQLYLPHDKEAGRGVIGTARSLGYAALVVTVDTPVLGKREADERFKAELEVEIYGGQLEGEGEGGVRRLAEPGGDEPVLRGYHSSALEWDDIPWIREAWGPGPLIMKGIQTAEDALRAADAGVDAIYLSNHGGRQLDYAPSSISTLLEINIFCPEVLGKVEVYLDGGVRRGTDVIKALCLGATGVGLGRPFLYALSGYGTEGVDKALQILSDEIETSMRLMGVVDLSELDNSFVNTAELERDLVSARSLQASLRTHHKL</sequence>
<keyword evidence="6" id="KW-0285">Flavoprotein</keyword>
<comment type="similarity">
    <text evidence="14">In the N-terminal section; belongs to the cytochrome b5 family.</text>
</comment>
<comment type="cofactor">
    <cofactor evidence="1">
        <name>FMN</name>
        <dbReference type="ChEBI" id="CHEBI:58210"/>
    </cofactor>
</comment>
<dbReference type="Pfam" id="PF01070">
    <property type="entry name" value="FMN_dh"/>
    <property type="match status" value="1"/>
</dbReference>
<keyword evidence="8 17" id="KW-0479">Metal-binding</keyword>
<gene>
    <name evidence="21" type="ORF">DSM5745_00104</name>
</gene>
<dbReference type="CDD" id="cd02922">
    <property type="entry name" value="FCB2_FMN"/>
    <property type="match status" value="1"/>
</dbReference>
<dbReference type="InterPro" id="IPR036400">
    <property type="entry name" value="Cyt_B5-like_heme/steroid_sf"/>
</dbReference>
<dbReference type="InterPro" id="IPR001199">
    <property type="entry name" value="Cyt_B5-like_heme/steroid-bd"/>
</dbReference>
<keyword evidence="10 17" id="KW-0408">Iron</keyword>
<dbReference type="Pfam" id="PF00173">
    <property type="entry name" value="Cyt-b5"/>
    <property type="match status" value="1"/>
</dbReference>
<dbReference type="FunFam" id="3.10.120.10:FF:000007">
    <property type="entry name" value="Sulfite oxidase, mitochondrial"/>
    <property type="match status" value="1"/>
</dbReference>
<dbReference type="Gene3D" id="3.10.120.10">
    <property type="entry name" value="Cytochrome b5-like heme/steroid binding domain"/>
    <property type="match status" value="1"/>
</dbReference>
<dbReference type="GO" id="GO:0004460">
    <property type="term" value="F:L-lactate dehydrogenase (cytochrome) activity"/>
    <property type="evidence" value="ECO:0007669"/>
    <property type="project" value="UniProtKB-EC"/>
</dbReference>
<accession>A0A3D8T2J6</accession>
<name>A0A3D8T2J6_9EURO</name>
<dbReference type="GO" id="GO:0005758">
    <property type="term" value="C:mitochondrial intermembrane space"/>
    <property type="evidence" value="ECO:0007669"/>
    <property type="project" value="UniProtKB-SubCell"/>
</dbReference>
<dbReference type="SUPFAM" id="SSF51395">
    <property type="entry name" value="FMN-linked oxidoreductases"/>
    <property type="match status" value="1"/>
</dbReference>
<evidence type="ECO:0000256" key="16">
    <source>
        <dbReference type="ARBA" id="ARBA00068515"/>
    </source>
</evidence>
<dbReference type="FunFam" id="3.20.20.70:FF:000062">
    <property type="entry name" value="Cytochrome b2, mitochondrial, putative"/>
    <property type="match status" value="1"/>
</dbReference>
<dbReference type="InterPro" id="IPR018506">
    <property type="entry name" value="Cyt_B5_heme-BS"/>
</dbReference>
<comment type="subcellular location">
    <subcellularLocation>
        <location evidence="3">Mitochondrion intermembrane space</location>
    </subcellularLocation>
</comment>
<dbReference type="InterPro" id="IPR037396">
    <property type="entry name" value="FMN_HAD"/>
</dbReference>
<evidence type="ECO:0000256" key="2">
    <source>
        <dbReference type="ARBA" id="ARBA00001970"/>
    </source>
</evidence>
<reference evidence="21 22" key="1">
    <citation type="journal article" date="2018" name="IMA Fungus">
        <title>IMA Genome-F 9: Draft genome sequence of Annulohypoxylon stygium, Aspergillus mulundensis, Berkeleyomyces basicola (syn. Thielaviopsis basicola), Ceratocystis smalleyi, two Cercospora beticola strains, Coleophoma cylindrospora, Fusarium fracticaudum, Phialophora cf. hyalina, and Morchella septimelata.</title>
        <authorList>
            <person name="Wingfield B.D."/>
            <person name="Bills G.F."/>
            <person name="Dong Y."/>
            <person name="Huang W."/>
            <person name="Nel W.J."/>
            <person name="Swalarsk-Parry B.S."/>
            <person name="Vaghefi N."/>
            <person name="Wilken P.M."/>
            <person name="An Z."/>
            <person name="de Beer Z.W."/>
            <person name="De Vos L."/>
            <person name="Chen L."/>
            <person name="Duong T.A."/>
            <person name="Gao Y."/>
            <person name="Hammerbacher A."/>
            <person name="Kikkert J.R."/>
            <person name="Li Y."/>
            <person name="Li H."/>
            <person name="Li K."/>
            <person name="Li Q."/>
            <person name="Liu X."/>
            <person name="Ma X."/>
            <person name="Naidoo K."/>
            <person name="Pethybridge S.J."/>
            <person name="Sun J."/>
            <person name="Steenkamp E.T."/>
            <person name="van der Nest M.A."/>
            <person name="van Wyk S."/>
            <person name="Wingfield M.J."/>
            <person name="Xiong C."/>
            <person name="Yue Q."/>
            <person name="Zhang X."/>
        </authorList>
    </citation>
    <scope>NUCLEOTIDE SEQUENCE [LARGE SCALE GENOMIC DNA]</scope>
    <source>
        <strain evidence="21 22">DSM 5745</strain>
    </source>
</reference>
<dbReference type="InterPro" id="IPR013785">
    <property type="entry name" value="Aldolase_TIM"/>
</dbReference>
<evidence type="ECO:0000256" key="5">
    <source>
        <dbReference type="ARBA" id="ARBA00022617"/>
    </source>
</evidence>
<dbReference type="PROSITE" id="PS50255">
    <property type="entry name" value="CYTOCHROME_B5_2"/>
    <property type="match status" value="1"/>
</dbReference>
<evidence type="ECO:0000256" key="1">
    <source>
        <dbReference type="ARBA" id="ARBA00001917"/>
    </source>
</evidence>
<evidence type="ECO:0000256" key="18">
    <source>
        <dbReference type="SAM" id="MobiDB-lite"/>
    </source>
</evidence>
<keyword evidence="22" id="KW-1185">Reference proteome</keyword>
<comment type="catalytic activity">
    <reaction evidence="12">
        <text>(S)-lactate + 2 Fe(III)-[cytochrome c] = 2 Fe(II)-[cytochrome c] + pyruvate + 2 H(+)</text>
        <dbReference type="Rhea" id="RHEA:19909"/>
        <dbReference type="Rhea" id="RHEA-COMP:10350"/>
        <dbReference type="Rhea" id="RHEA-COMP:14399"/>
        <dbReference type="ChEBI" id="CHEBI:15361"/>
        <dbReference type="ChEBI" id="CHEBI:15378"/>
        <dbReference type="ChEBI" id="CHEBI:16651"/>
        <dbReference type="ChEBI" id="CHEBI:29033"/>
        <dbReference type="ChEBI" id="CHEBI:29034"/>
        <dbReference type="EC" id="1.1.2.3"/>
    </reaction>
    <physiologicalReaction direction="left-to-right" evidence="12">
        <dbReference type="Rhea" id="RHEA:19910"/>
    </physiologicalReaction>
</comment>
<dbReference type="EC" id="1.1.2.3" evidence="15"/>
<evidence type="ECO:0000256" key="4">
    <source>
        <dbReference type="ARBA" id="ARBA00011881"/>
    </source>
</evidence>
<dbReference type="InterPro" id="IPR037458">
    <property type="entry name" value="L-MDH/L-LDH_FMN-bd"/>
</dbReference>
<dbReference type="GeneID" id="38110474"/>
<feature type="domain" description="Cytochrome b5 heme-binding" evidence="19">
    <location>
        <begin position="1"/>
        <end position="75"/>
    </location>
</feature>
<dbReference type="PROSITE" id="PS00191">
    <property type="entry name" value="CYTOCHROME_B5_1"/>
    <property type="match status" value="1"/>
</dbReference>
<evidence type="ECO:0000256" key="9">
    <source>
        <dbReference type="ARBA" id="ARBA00023002"/>
    </source>
</evidence>
<keyword evidence="9" id="KW-0560">Oxidoreductase</keyword>
<comment type="caution">
    <text evidence="21">The sequence shown here is derived from an EMBL/GenBank/DDBJ whole genome shotgun (WGS) entry which is preliminary data.</text>
</comment>
<evidence type="ECO:0000256" key="7">
    <source>
        <dbReference type="ARBA" id="ARBA00022643"/>
    </source>
</evidence>
<evidence type="ECO:0000259" key="20">
    <source>
        <dbReference type="PROSITE" id="PS51349"/>
    </source>
</evidence>
<dbReference type="AlphaFoldDB" id="A0A3D8T2J6"/>
<dbReference type="InterPro" id="IPR008259">
    <property type="entry name" value="FMN_hydac_DH_AS"/>
</dbReference>
<evidence type="ECO:0000256" key="3">
    <source>
        <dbReference type="ARBA" id="ARBA00004569"/>
    </source>
</evidence>
<dbReference type="PANTHER" id="PTHR10578:SF104">
    <property type="entry name" value="CYTOCHROME B2, MITOCHONDRIAL-RELATED"/>
    <property type="match status" value="1"/>
</dbReference>
<dbReference type="RefSeq" id="XP_026607965.1">
    <property type="nucleotide sequence ID" value="XM_026742120.1"/>
</dbReference>
<dbReference type="GO" id="GO:0046872">
    <property type="term" value="F:metal ion binding"/>
    <property type="evidence" value="ECO:0007669"/>
    <property type="project" value="UniProtKB-UniRule"/>
</dbReference>
<dbReference type="SUPFAM" id="SSF55856">
    <property type="entry name" value="Cytochrome b5-like heme/steroid binding domain"/>
    <property type="match status" value="1"/>
</dbReference>
<dbReference type="PROSITE" id="PS00557">
    <property type="entry name" value="FMN_HYDROXY_ACID_DH_1"/>
    <property type="match status" value="1"/>
</dbReference>
<evidence type="ECO:0000256" key="6">
    <source>
        <dbReference type="ARBA" id="ARBA00022630"/>
    </source>
</evidence>
<keyword evidence="7" id="KW-0288">FMN</keyword>
<evidence type="ECO:0000313" key="22">
    <source>
        <dbReference type="Proteomes" id="UP000256690"/>
    </source>
</evidence>
<comment type="similarity">
    <text evidence="17">Belongs to the cytochrome b5 family.</text>
</comment>
<evidence type="ECO:0000313" key="21">
    <source>
        <dbReference type="EMBL" id="RDW92782.1"/>
    </source>
</evidence>
<evidence type="ECO:0000256" key="15">
    <source>
        <dbReference type="ARBA" id="ARBA00066458"/>
    </source>
</evidence>
<evidence type="ECO:0000256" key="14">
    <source>
        <dbReference type="ARBA" id="ARBA00061589"/>
    </source>
</evidence>
<keyword evidence="5 17" id="KW-0349">Heme</keyword>
<dbReference type="InterPro" id="IPR000262">
    <property type="entry name" value="FMN-dep_DH"/>
</dbReference>
<dbReference type="Gene3D" id="3.20.20.70">
    <property type="entry name" value="Aldolase class I"/>
    <property type="match status" value="1"/>
</dbReference>
<dbReference type="PROSITE" id="PS51349">
    <property type="entry name" value="FMN_HYDROXY_ACID_DH_2"/>
    <property type="match status" value="1"/>
</dbReference>
<proteinExistence type="inferred from homology"/>
<dbReference type="STRING" id="1810919.A0A3D8T2J6"/>
<organism evidence="21 22">
    <name type="scientific">Aspergillus mulundensis</name>
    <dbReference type="NCBI Taxonomy" id="1810919"/>
    <lineage>
        <taxon>Eukaryota</taxon>
        <taxon>Fungi</taxon>
        <taxon>Dikarya</taxon>
        <taxon>Ascomycota</taxon>
        <taxon>Pezizomycotina</taxon>
        <taxon>Eurotiomycetes</taxon>
        <taxon>Eurotiomycetidae</taxon>
        <taxon>Eurotiales</taxon>
        <taxon>Aspergillaceae</taxon>
        <taxon>Aspergillus</taxon>
        <taxon>Aspergillus subgen. Nidulantes</taxon>
    </lineage>
</organism>
<keyword evidence="11" id="KW-0496">Mitochondrion</keyword>
<comment type="similarity">
    <text evidence="13">In the C-terminal section; belongs to the FMN-dependent alpha-hydroxy acid dehydrogenase family.</text>
</comment>
<feature type="domain" description="FMN hydroxy acid dehydrogenase" evidence="20">
    <location>
        <begin position="100"/>
        <end position="479"/>
    </location>
</feature>
<comment type="subunit">
    <text evidence="4">Homotetramer.</text>
</comment>
<evidence type="ECO:0000256" key="13">
    <source>
        <dbReference type="ARBA" id="ARBA00061137"/>
    </source>
</evidence>
<evidence type="ECO:0000256" key="12">
    <source>
        <dbReference type="ARBA" id="ARBA00052399"/>
    </source>
</evidence>
<evidence type="ECO:0000259" key="19">
    <source>
        <dbReference type="PROSITE" id="PS50255"/>
    </source>
</evidence>
<evidence type="ECO:0000256" key="10">
    <source>
        <dbReference type="ARBA" id="ARBA00023004"/>
    </source>
</evidence>
<evidence type="ECO:0000256" key="8">
    <source>
        <dbReference type="ARBA" id="ARBA00022723"/>
    </source>
</evidence>